<feature type="transmembrane region" description="Helical" evidence="2">
    <location>
        <begin position="41"/>
        <end position="61"/>
    </location>
</feature>
<feature type="transmembrane region" description="Helical" evidence="2">
    <location>
        <begin position="73"/>
        <end position="91"/>
    </location>
</feature>
<keyword evidence="2" id="KW-0472">Membrane</keyword>
<evidence type="ECO:0000256" key="2">
    <source>
        <dbReference type="SAM" id="Phobius"/>
    </source>
</evidence>
<keyword evidence="2" id="KW-0812">Transmembrane</keyword>
<proteinExistence type="predicted"/>
<dbReference type="EMBL" id="MEHJ01000002">
    <property type="protein sequence ID" value="OEJ21312.1"/>
    <property type="molecule type" value="Genomic_DNA"/>
</dbReference>
<keyword evidence="4" id="KW-1185">Reference proteome</keyword>
<dbReference type="AlphaFoldDB" id="A0A1E5NYB4"/>
<dbReference type="OrthoDB" id="3698132at2"/>
<evidence type="ECO:0000313" key="4">
    <source>
        <dbReference type="Proteomes" id="UP000095759"/>
    </source>
</evidence>
<comment type="caution">
    <text evidence="3">The sequence shown here is derived from an EMBL/GenBank/DDBJ whole genome shotgun (WGS) entry which is preliminary data.</text>
</comment>
<sequence length="103" mass="11212">MSSVNPAGNPGHQAGTDPAAAAHRPRRLSTETKSALKTTEFFVYLAAVVAVLIASMVVGTEEGHRDYFRADQAWWYIVILTVGYMISRGLAKSGSRDPYDDSH</sequence>
<name>A0A1E5NYB4_9ACTN</name>
<dbReference type="Proteomes" id="UP000095759">
    <property type="component" value="Unassembled WGS sequence"/>
</dbReference>
<gene>
    <name evidence="3" type="ORF">AS594_37575</name>
</gene>
<organism evidence="3 4">
    <name type="scientific">Streptomyces agglomeratus</name>
    <dbReference type="NCBI Taxonomy" id="285458"/>
    <lineage>
        <taxon>Bacteria</taxon>
        <taxon>Bacillati</taxon>
        <taxon>Actinomycetota</taxon>
        <taxon>Actinomycetes</taxon>
        <taxon>Kitasatosporales</taxon>
        <taxon>Streptomycetaceae</taxon>
        <taxon>Streptomyces</taxon>
    </lineage>
</organism>
<feature type="region of interest" description="Disordered" evidence="1">
    <location>
        <begin position="1"/>
        <end position="30"/>
    </location>
</feature>
<evidence type="ECO:0000313" key="3">
    <source>
        <dbReference type="EMBL" id="OEJ21312.1"/>
    </source>
</evidence>
<reference evidence="3 4" key="1">
    <citation type="submission" date="2016-08" db="EMBL/GenBank/DDBJ databases">
        <title>Complete genome sequence of Streptomyces agglomeratus strain 6-3-2, a novel anti-MRSA actinomycete isolated from Wuli of Tebit, China.</title>
        <authorList>
            <person name="Chen X."/>
        </authorList>
    </citation>
    <scope>NUCLEOTIDE SEQUENCE [LARGE SCALE GENOMIC DNA]</scope>
    <source>
        <strain evidence="3 4">6-3-2</strain>
    </source>
</reference>
<protein>
    <submittedName>
        <fullName evidence="3">Uncharacterized protein</fullName>
    </submittedName>
</protein>
<evidence type="ECO:0000256" key="1">
    <source>
        <dbReference type="SAM" id="MobiDB-lite"/>
    </source>
</evidence>
<dbReference type="RefSeq" id="WP_069931117.1">
    <property type="nucleotide sequence ID" value="NZ_MEHI01000005.1"/>
</dbReference>
<accession>A0A1E5NYB4</accession>
<keyword evidence="2" id="KW-1133">Transmembrane helix</keyword>